<organism evidence="3 4">
    <name type="scientific">Bacteroides helcogenes (strain ATCC 35417 / DSM 20613 / JCM 6297 / CCUG 15421 / P 36-108)</name>
    <dbReference type="NCBI Taxonomy" id="693979"/>
    <lineage>
        <taxon>Bacteria</taxon>
        <taxon>Pseudomonadati</taxon>
        <taxon>Bacteroidota</taxon>
        <taxon>Bacteroidia</taxon>
        <taxon>Bacteroidales</taxon>
        <taxon>Bacteroidaceae</taxon>
        <taxon>Bacteroides</taxon>
    </lineage>
</organism>
<evidence type="ECO:0000313" key="4">
    <source>
        <dbReference type="Proteomes" id="UP000008630"/>
    </source>
</evidence>
<dbReference type="eggNOG" id="COG4632">
    <property type="taxonomic scope" value="Bacteria"/>
</dbReference>
<accession>E6SUG8</accession>
<dbReference type="Pfam" id="PF07581">
    <property type="entry name" value="Glug"/>
    <property type="match status" value="1"/>
</dbReference>
<gene>
    <name evidence="3" type="ordered locus">Bache_0357</name>
</gene>
<dbReference type="KEGG" id="bhl:Bache_0357"/>
<feature type="domain" description="Fibronectin type-III" evidence="2">
    <location>
        <begin position="680"/>
        <end position="781"/>
    </location>
</feature>
<dbReference type="Proteomes" id="UP000008630">
    <property type="component" value="Chromosome"/>
</dbReference>
<feature type="chain" id="PRO_5003211518" evidence="1">
    <location>
        <begin position="22"/>
        <end position="781"/>
    </location>
</feature>
<dbReference type="eggNOG" id="COG3055">
    <property type="taxonomic scope" value="Bacteria"/>
</dbReference>
<dbReference type="InterPro" id="IPR003961">
    <property type="entry name" value="FN3_dom"/>
</dbReference>
<dbReference type="SUPFAM" id="SSF49265">
    <property type="entry name" value="Fibronectin type III"/>
    <property type="match status" value="2"/>
</dbReference>
<reference key="1">
    <citation type="submission" date="2010-11" db="EMBL/GenBank/DDBJ databases">
        <title>The complete genome of Bacteroides helcogenes P 36-108.</title>
        <authorList>
            <consortium name="US DOE Joint Genome Institute (JGI-PGF)"/>
            <person name="Lucas S."/>
            <person name="Copeland A."/>
            <person name="Lapidus A."/>
            <person name="Bruce D."/>
            <person name="Goodwin L."/>
            <person name="Pitluck S."/>
            <person name="Kyrpides N."/>
            <person name="Mavromatis K."/>
            <person name="Ivanova N."/>
            <person name="Zeytun A."/>
            <person name="Brettin T."/>
            <person name="Detter J.C."/>
            <person name="Tapia R."/>
            <person name="Han C."/>
            <person name="Land M."/>
            <person name="Hauser L."/>
            <person name="Markowitz V."/>
            <person name="Cheng J.-F."/>
            <person name="Hugenholtz P."/>
            <person name="Woyke T."/>
            <person name="Wu D."/>
            <person name="Gronow S."/>
            <person name="Wellnitz S."/>
            <person name="Brambilla E."/>
            <person name="Klenk H.-P."/>
            <person name="Eisen J.A."/>
        </authorList>
    </citation>
    <scope>NUCLEOTIDE SEQUENCE</scope>
    <source>
        <strain>P 36-108</strain>
    </source>
</reference>
<dbReference type="InterPro" id="IPR036116">
    <property type="entry name" value="FN3_sf"/>
</dbReference>
<sequence length="781" mass="84094">MHNKLLLLAGSLMLLCFSGCSKDSAPDNEMPILATGGATDIFRIGATLSGTLQKKDGAMVKDYGILISELQSMVEYTELKASSTENSFKVLAQGLKPGTKYYYCAYANSGYSIGRGEIKEFTTTESNVPVFGELSLDGKDEKSFTVSTTILDEGGSELSLSGFCWKLFKNDSDVPTVKDDVCNASMQDGVLSMRFKDLIPDKDYLVRAYGINAKGVGYSKMMVVSTNNTNLPTISSIALLDSTAVSLNVKASILSMGESEITEMGFCWSTKTEEPTTNDMKYNAIDQKEQPFFTHLIYGLLPETTYYIRAYAVNSRGIGYGDTYQFVTKERSEPGIYTLADLLDFRDRVNNGGSLALYMNEDKVINLYSDIDLESIENWEPIKHIESGYTFDGHGHVLTNLKITEYRQEWSYYGYGFINQNWGTVKDLHIGEGSRIAYTLYESSKMPVTDMGVIGTMRTPFGRPLAKVINCTSAATIKIISDSGFDHLNIGGIVGQNGASVIQGCSNTGTIDCTSKSAAIGGICGSNYDKGEILGCTNWGAIGKGYECWNLGGIVGSAPHGSIQQCVNMGQLNGGPANACGGICGNATYTSNSGAKEVVTINQCRNEGEILNGKTNVGGIAGYADACVTNCRNIGNIISSAVSIGSICGEAEHENTFTGNINEGTVNGATGKMIGMDLRGPSLEKAIISDITQTGAHVTAKILDIGGAEVKEKGFIYYYTISEYDSAIKVESTVEGNQIIVSLNNLSPGTKYYIYPYAGNGTGKGNFKYNYGERVSFTTLP</sequence>
<dbReference type="STRING" id="693979.Bache_0357"/>
<proteinExistence type="predicted"/>
<feature type="signal peptide" evidence="1">
    <location>
        <begin position="1"/>
        <end position="21"/>
    </location>
</feature>
<dbReference type="InterPro" id="IPR013783">
    <property type="entry name" value="Ig-like_fold"/>
</dbReference>
<keyword evidence="4" id="KW-1185">Reference proteome</keyword>
<evidence type="ECO:0000259" key="2">
    <source>
        <dbReference type="PROSITE" id="PS50853"/>
    </source>
</evidence>
<dbReference type="OrthoDB" id="1033662at2"/>
<dbReference type="Gene3D" id="2.60.40.10">
    <property type="entry name" value="Immunoglobulins"/>
    <property type="match status" value="2"/>
</dbReference>
<evidence type="ECO:0000313" key="3">
    <source>
        <dbReference type="EMBL" id="ADV42386.1"/>
    </source>
</evidence>
<keyword evidence="1" id="KW-0732">Signal</keyword>
<protein>
    <submittedName>
        <fullName evidence="3">Fibronectin type III domain protein</fullName>
    </submittedName>
</protein>
<dbReference type="EMBL" id="CP002352">
    <property type="protein sequence ID" value="ADV42386.1"/>
    <property type="molecule type" value="Genomic_DNA"/>
</dbReference>
<dbReference type="PROSITE" id="PS50853">
    <property type="entry name" value="FN3"/>
    <property type="match status" value="1"/>
</dbReference>
<name>E6SUG8_BACT6</name>
<dbReference type="PATRIC" id="fig|693979.3.peg.385"/>
<evidence type="ECO:0000256" key="1">
    <source>
        <dbReference type="SAM" id="SignalP"/>
    </source>
</evidence>
<dbReference type="HOGENOM" id="CLU_020009_0_0_10"/>
<dbReference type="AlphaFoldDB" id="E6SUG8"/>
<dbReference type="RefSeq" id="WP_013546003.1">
    <property type="nucleotide sequence ID" value="NC_014933.1"/>
</dbReference>
<dbReference type="InterPro" id="IPR011493">
    <property type="entry name" value="GLUG"/>
</dbReference>
<dbReference type="SMART" id="SM00060">
    <property type="entry name" value="FN3"/>
    <property type="match status" value="3"/>
</dbReference>
<dbReference type="Gene3D" id="2.160.20.110">
    <property type="match status" value="1"/>
</dbReference>
<reference evidence="3 4" key="2">
    <citation type="journal article" date="2011" name="Stand. Genomic Sci.">
        <title>Complete genome sequence of Bacteroides helcogenes type strain (P 36-108).</title>
        <authorList>
            <person name="Pati A."/>
            <person name="Gronow S."/>
            <person name="Zeytun A."/>
            <person name="Lapidus A."/>
            <person name="Nolan M."/>
            <person name="Hammon N."/>
            <person name="Deshpande S."/>
            <person name="Cheng J.F."/>
            <person name="Tapia R."/>
            <person name="Han C."/>
            <person name="Goodwin L."/>
            <person name="Pitluck S."/>
            <person name="Liolios K."/>
            <person name="Pagani I."/>
            <person name="Ivanova N."/>
            <person name="Mavromatis K."/>
            <person name="Chen A."/>
            <person name="Palaniappan K."/>
            <person name="Land M."/>
            <person name="Hauser L."/>
            <person name="Chang Y.J."/>
            <person name="Jeffries C.D."/>
            <person name="Detter J.C."/>
            <person name="Brambilla E."/>
            <person name="Rohde M."/>
            <person name="Goker M."/>
            <person name="Woyke T."/>
            <person name="Bristow J."/>
            <person name="Eisen J.A."/>
            <person name="Markowitz V."/>
            <person name="Hugenholtz P."/>
            <person name="Kyrpides N.C."/>
            <person name="Klenk H.P."/>
            <person name="Lucas S."/>
        </authorList>
    </citation>
    <scope>NUCLEOTIDE SEQUENCE [LARGE SCALE GENOMIC DNA]</scope>
    <source>
        <strain evidence="4">ATCC 35417 / DSM 20613 / JCM 6297 / CCUG 15421 / P 36-108</strain>
    </source>
</reference>